<accession>A0A2N5TVC0</accession>
<keyword evidence="1" id="KW-0732">Signal</keyword>
<evidence type="ECO:0000313" key="3">
    <source>
        <dbReference type="Proteomes" id="UP000235392"/>
    </source>
</evidence>
<feature type="signal peptide" evidence="1">
    <location>
        <begin position="1"/>
        <end position="23"/>
    </location>
</feature>
<evidence type="ECO:0000313" key="2">
    <source>
        <dbReference type="EMBL" id="PLW29435.1"/>
    </source>
</evidence>
<dbReference type="EMBL" id="PGCI01000331">
    <property type="protein sequence ID" value="PLW29435.1"/>
    <property type="molecule type" value="Genomic_DNA"/>
</dbReference>
<protein>
    <submittedName>
        <fullName evidence="2">Uncharacterized protein</fullName>
    </submittedName>
</protein>
<organism evidence="2 3">
    <name type="scientific">Puccinia coronata f. sp. avenae</name>
    <dbReference type="NCBI Taxonomy" id="200324"/>
    <lineage>
        <taxon>Eukaryota</taxon>
        <taxon>Fungi</taxon>
        <taxon>Dikarya</taxon>
        <taxon>Basidiomycota</taxon>
        <taxon>Pucciniomycotina</taxon>
        <taxon>Pucciniomycetes</taxon>
        <taxon>Pucciniales</taxon>
        <taxon>Pucciniaceae</taxon>
        <taxon>Puccinia</taxon>
    </lineage>
</organism>
<dbReference type="Proteomes" id="UP000235392">
    <property type="component" value="Unassembled WGS sequence"/>
</dbReference>
<dbReference type="AlphaFoldDB" id="A0A2N5TVC0"/>
<evidence type="ECO:0000256" key="1">
    <source>
        <dbReference type="SAM" id="SignalP"/>
    </source>
</evidence>
<sequence length="229" mass="25877">MRLLWPLWQAIIIISMSLMLADCVTFDSAESNNDIKSESPEFKERYLPRGYADGDPAAMASVETHMRNKLCNSRGKMRDLSGREGNEISRPVPTISALLALMREQFIPRAPGETEPLLPQGKKSLLKLRLACLRIQTILQYVGRGSRDAGRQWKNIDEHLCSLSKRNRPFRAAFNQLVLLYDCATFGQDFFSEMNVDAIALPTEDKVLDQVAINAEEEAPEMDDWAVQS</sequence>
<proteinExistence type="predicted"/>
<comment type="caution">
    <text evidence="2">The sequence shown here is derived from an EMBL/GenBank/DDBJ whole genome shotgun (WGS) entry which is preliminary data.</text>
</comment>
<gene>
    <name evidence="2" type="ORF">PCASD_18399</name>
</gene>
<feature type="chain" id="PRO_5014911396" evidence="1">
    <location>
        <begin position="24"/>
        <end position="229"/>
    </location>
</feature>
<reference evidence="2 3" key="1">
    <citation type="submission" date="2017-11" db="EMBL/GenBank/DDBJ databases">
        <title>De novo assembly and phasing of dikaryotic genomes from two isolates of Puccinia coronata f. sp. avenae, the causal agent of oat crown rust.</title>
        <authorList>
            <person name="Miller M.E."/>
            <person name="Zhang Y."/>
            <person name="Omidvar V."/>
            <person name="Sperschneider J."/>
            <person name="Schwessinger B."/>
            <person name="Raley C."/>
            <person name="Palmer J.M."/>
            <person name="Garnica D."/>
            <person name="Upadhyaya N."/>
            <person name="Rathjen J."/>
            <person name="Taylor J.M."/>
            <person name="Park R.F."/>
            <person name="Dodds P.N."/>
            <person name="Hirsch C.D."/>
            <person name="Kianian S.F."/>
            <person name="Figueroa M."/>
        </authorList>
    </citation>
    <scope>NUCLEOTIDE SEQUENCE [LARGE SCALE GENOMIC DNA]</scope>
    <source>
        <strain evidence="2">12SD80</strain>
    </source>
</reference>
<name>A0A2N5TVC0_9BASI</name>